<dbReference type="InterPro" id="IPR001279">
    <property type="entry name" value="Metallo-B-lactamas"/>
</dbReference>
<keyword evidence="3" id="KW-1185">Reference proteome</keyword>
<evidence type="ECO:0000259" key="1">
    <source>
        <dbReference type="SMART" id="SM00849"/>
    </source>
</evidence>
<organism evidence="2 3">
    <name type="scientific">Parafannyhessea umbonata</name>
    <dbReference type="NCBI Taxonomy" id="604330"/>
    <lineage>
        <taxon>Bacteria</taxon>
        <taxon>Bacillati</taxon>
        <taxon>Actinomycetota</taxon>
        <taxon>Coriobacteriia</taxon>
        <taxon>Coriobacteriales</taxon>
        <taxon>Atopobiaceae</taxon>
        <taxon>Parafannyhessea</taxon>
    </lineage>
</organism>
<evidence type="ECO:0000313" key="3">
    <source>
        <dbReference type="Proteomes" id="UP000199135"/>
    </source>
</evidence>
<dbReference type="SUPFAM" id="SSF56281">
    <property type="entry name" value="Metallo-hydrolase/oxidoreductase"/>
    <property type="match status" value="1"/>
</dbReference>
<dbReference type="PANTHER" id="PTHR47619">
    <property type="entry name" value="METALLO-HYDROLASE YYCJ-RELATED"/>
    <property type="match status" value="1"/>
</dbReference>
<dbReference type="RefSeq" id="WP_078687209.1">
    <property type="nucleotide sequence ID" value="NZ_FNWT01000010.1"/>
</dbReference>
<dbReference type="EMBL" id="FNWT01000010">
    <property type="protein sequence ID" value="SEH65367.1"/>
    <property type="molecule type" value="Genomic_DNA"/>
</dbReference>
<name>A0A1H6K1C5_9ACTN</name>
<sequence length="274" mass="28756">MTPQLHLHILASGSKGNAAVVEGPAGSVLVDCGISRRELLRRGGALGVDVEAVDAVIVTHEHSDHVSGLPAFCNNYGGPVFSTAGTASARKSIAGTPFELVGHDDVLELAGMTLRLFPTSHDVADPFGIRFEVSGADGEPADAVGWCTDTGVLTAEALGLLRDARILGIESNHDSEMLKNGPYPYFLRQRVGGERGHLSNDQCADALPLLVGEDTETVVALHLSQKNNRPSVCMRTLAAAMGATVDAGRPNEARTPDGLLSLCCASQTEPLTIW</sequence>
<dbReference type="PANTHER" id="PTHR47619:SF1">
    <property type="entry name" value="EXODEOXYRIBONUCLEASE WALJ"/>
    <property type="match status" value="1"/>
</dbReference>
<evidence type="ECO:0000313" key="2">
    <source>
        <dbReference type="EMBL" id="SEH65367.1"/>
    </source>
</evidence>
<comment type="caution">
    <text evidence="2">The sequence shown here is derived from an EMBL/GenBank/DDBJ whole genome shotgun (WGS) entry which is preliminary data.</text>
</comment>
<dbReference type="Gene3D" id="3.60.15.10">
    <property type="entry name" value="Ribonuclease Z/Hydroxyacylglutathione hydrolase-like"/>
    <property type="match status" value="1"/>
</dbReference>
<feature type="domain" description="Metallo-beta-lactamase" evidence="1">
    <location>
        <begin position="15"/>
        <end position="197"/>
    </location>
</feature>
<dbReference type="InterPro" id="IPR036866">
    <property type="entry name" value="RibonucZ/Hydroxyglut_hydro"/>
</dbReference>
<dbReference type="Pfam" id="PF12706">
    <property type="entry name" value="Lactamase_B_2"/>
    <property type="match status" value="1"/>
</dbReference>
<proteinExistence type="predicted"/>
<dbReference type="Proteomes" id="UP000199135">
    <property type="component" value="Unassembled WGS sequence"/>
</dbReference>
<dbReference type="InterPro" id="IPR052533">
    <property type="entry name" value="WalJ/YycJ-like"/>
</dbReference>
<gene>
    <name evidence="2" type="ORF">SAMN05216447_11027</name>
</gene>
<protein>
    <submittedName>
        <fullName evidence="2">Phosphoribosyl 1,2-cyclic phosphodiesterase</fullName>
    </submittedName>
</protein>
<dbReference type="SMART" id="SM00849">
    <property type="entry name" value="Lactamase_B"/>
    <property type="match status" value="1"/>
</dbReference>
<accession>A0A1H6K1C5</accession>
<reference evidence="2 3" key="1">
    <citation type="submission" date="2016-10" db="EMBL/GenBank/DDBJ databases">
        <authorList>
            <person name="Varghese N."/>
            <person name="Submissions S."/>
        </authorList>
    </citation>
    <scope>NUCLEOTIDE SEQUENCE [LARGE SCALE GENOMIC DNA]</scope>
    <source>
        <strain evidence="2 3">WCP15</strain>
    </source>
</reference>